<dbReference type="InterPro" id="IPR017972">
    <property type="entry name" value="Cyt_P450_CS"/>
</dbReference>
<dbReference type="PANTHER" id="PTHR46300">
    <property type="entry name" value="P450, PUTATIVE (EUROFUNG)-RELATED-RELATED"/>
    <property type="match status" value="1"/>
</dbReference>
<keyword evidence="3 6" id="KW-0560">Oxidoreductase</keyword>
<dbReference type="STRING" id="5539.A0A3E2GUL9"/>
<feature type="binding site" description="axial binding residue" evidence="5">
    <location>
        <position position="395"/>
    </location>
    <ligand>
        <name>heme</name>
        <dbReference type="ChEBI" id="CHEBI:30413"/>
    </ligand>
    <ligandPart>
        <name>Fe</name>
        <dbReference type="ChEBI" id="CHEBI:18248"/>
    </ligandPart>
</feature>
<keyword evidence="4 5" id="KW-0408">Iron</keyword>
<dbReference type="InterPro" id="IPR050364">
    <property type="entry name" value="Cytochrome_P450_fung"/>
</dbReference>
<dbReference type="Pfam" id="PF00067">
    <property type="entry name" value="p450"/>
    <property type="match status" value="2"/>
</dbReference>
<evidence type="ECO:0000256" key="6">
    <source>
        <dbReference type="RuleBase" id="RU000461"/>
    </source>
</evidence>
<dbReference type="OrthoDB" id="1055148at2759"/>
<keyword evidence="5 6" id="KW-0349">Heme</keyword>
<keyword evidence="7" id="KW-1133">Transmembrane helix</keyword>
<sequence length="469" mass="53143">MDTKIQTVILPAVLNIPPADVAKLLLFALPITILLYFVINEIGRFRARLPNIDGPPGLPVVGNLHQLGPDPAEQLRKWGQKYGGVYQIMMGNMPVVVFNSMRAAKDVFIGQGGALVDRPRFYTFHGVLSSVASTIGTTPWSESTKKRLNYGARLPREAGLFDELTYVEENVSRIRSAVGSLQDYIPILRLNPINSKSAHAREINRRRLLYLNRFNDELQQRLRDDKVQPCIQGNVLKDPDSKFTEVELMSLSMSMVSGGLDTMVNTLAWTVGTLARRPDIQETAYKAIRDAYGPEIWGKIEQENGVPYITALVKESLRYFSVLRLSLPRTAWRDIEYKGIHIPKGTTVFLNAWGCNRDETTFGPDVHEFRPERFLASEDGVHLDHAAFGLGTRMCAGNQLAQRQLYIMMLRLIWAFKIELSTDPLENKWNIHPLKDSTEPSHFAAIPPRYKLRFIPRDSDILQQMLRAN</sequence>
<keyword evidence="7" id="KW-0472">Membrane</keyword>
<gene>
    <name evidence="8" type="ORF">B7463_g11887</name>
</gene>
<evidence type="ECO:0008006" key="10">
    <source>
        <dbReference type="Google" id="ProtNLM"/>
    </source>
</evidence>
<dbReference type="PANTHER" id="PTHR46300:SF9">
    <property type="entry name" value="P450, PUTATIVE-RELATED"/>
    <property type="match status" value="1"/>
</dbReference>
<comment type="similarity">
    <text evidence="1 6">Belongs to the cytochrome P450 family.</text>
</comment>
<dbReference type="InterPro" id="IPR036396">
    <property type="entry name" value="Cyt_P450_sf"/>
</dbReference>
<name>A0A3E2GUL9_SCYLI</name>
<feature type="transmembrane region" description="Helical" evidence="7">
    <location>
        <begin position="21"/>
        <end position="39"/>
    </location>
</feature>
<evidence type="ECO:0000256" key="4">
    <source>
        <dbReference type="ARBA" id="ARBA00023004"/>
    </source>
</evidence>
<dbReference type="PRINTS" id="PR00463">
    <property type="entry name" value="EP450I"/>
</dbReference>
<dbReference type="GO" id="GO:0016705">
    <property type="term" value="F:oxidoreductase activity, acting on paired donors, with incorporation or reduction of molecular oxygen"/>
    <property type="evidence" value="ECO:0007669"/>
    <property type="project" value="InterPro"/>
</dbReference>
<evidence type="ECO:0000256" key="2">
    <source>
        <dbReference type="ARBA" id="ARBA00022723"/>
    </source>
</evidence>
<dbReference type="InterPro" id="IPR001128">
    <property type="entry name" value="Cyt_P450"/>
</dbReference>
<evidence type="ECO:0000313" key="9">
    <source>
        <dbReference type="Proteomes" id="UP000258309"/>
    </source>
</evidence>
<comment type="cofactor">
    <cofactor evidence="5">
        <name>heme</name>
        <dbReference type="ChEBI" id="CHEBI:30413"/>
    </cofactor>
</comment>
<evidence type="ECO:0000256" key="7">
    <source>
        <dbReference type="SAM" id="Phobius"/>
    </source>
</evidence>
<evidence type="ECO:0000313" key="8">
    <source>
        <dbReference type="EMBL" id="RFU24453.1"/>
    </source>
</evidence>
<evidence type="ECO:0000256" key="5">
    <source>
        <dbReference type="PIRSR" id="PIRSR602401-1"/>
    </source>
</evidence>
<dbReference type="InterPro" id="IPR002401">
    <property type="entry name" value="Cyt_P450_E_grp-I"/>
</dbReference>
<dbReference type="GO" id="GO:0020037">
    <property type="term" value="F:heme binding"/>
    <property type="evidence" value="ECO:0007669"/>
    <property type="project" value="InterPro"/>
</dbReference>
<dbReference type="Gene3D" id="1.10.630.10">
    <property type="entry name" value="Cytochrome P450"/>
    <property type="match status" value="1"/>
</dbReference>
<keyword evidence="9" id="KW-1185">Reference proteome</keyword>
<dbReference type="GO" id="GO:0004497">
    <property type="term" value="F:monooxygenase activity"/>
    <property type="evidence" value="ECO:0007669"/>
    <property type="project" value="UniProtKB-KW"/>
</dbReference>
<evidence type="ECO:0000256" key="3">
    <source>
        <dbReference type="ARBA" id="ARBA00023002"/>
    </source>
</evidence>
<feature type="non-terminal residue" evidence="8">
    <location>
        <position position="1"/>
    </location>
</feature>
<reference evidence="8 9" key="1">
    <citation type="submission" date="2018-05" db="EMBL/GenBank/DDBJ databases">
        <title>Draft genome sequence of Scytalidium lignicola DSM 105466, a ubiquitous saprotrophic fungus.</title>
        <authorList>
            <person name="Buettner E."/>
            <person name="Gebauer A.M."/>
            <person name="Hofrichter M."/>
            <person name="Liers C."/>
            <person name="Kellner H."/>
        </authorList>
    </citation>
    <scope>NUCLEOTIDE SEQUENCE [LARGE SCALE GENOMIC DNA]</scope>
    <source>
        <strain evidence="8 9">DSM 105466</strain>
    </source>
</reference>
<comment type="caution">
    <text evidence="8">The sequence shown here is derived from an EMBL/GenBank/DDBJ whole genome shotgun (WGS) entry which is preliminary data.</text>
</comment>
<proteinExistence type="inferred from homology"/>
<evidence type="ECO:0000256" key="1">
    <source>
        <dbReference type="ARBA" id="ARBA00010617"/>
    </source>
</evidence>
<feature type="non-terminal residue" evidence="8">
    <location>
        <position position="469"/>
    </location>
</feature>
<organism evidence="8 9">
    <name type="scientific">Scytalidium lignicola</name>
    <name type="common">Hyphomycete</name>
    <dbReference type="NCBI Taxonomy" id="5539"/>
    <lineage>
        <taxon>Eukaryota</taxon>
        <taxon>Fungi</taxon>
        <taxon>Dikarya</taxon>
        <taxon>Ascomycota</taxon>
        <taxon>Pezizomycotina</taxon>
        <taxon>Leotiomycetes</taxon>
        <taxon>Leotiomycetes incertae sedis</taxon>
        <taxon>Scytalidium</taxon>
    </lineage>
</organism>
<dbReference type="SUPFAM" id="SSF48264">
    <property type="entry name" value="Cytochrome P450"/>
    <property type="match status" value="1"/>
</dbReference>
<dbReference type="OMA" id="LANCRDI"/>
<accession>A0A3E2GUL9</accession>
<keyword evidence="6" id="KW-0503">Monooxygenase</keyword>
<dbReference type="GO" id="GO:0005506">
    <property type="term" value="F:iron ion binding"/>
    <property type="evidence" value="ECO:0007669"/>
    <property type="project" value="InterPro"/>
</dbReference>
<keyword evidence="7" id="KW-0812">Transmembrane</keyword>
<protein>
    <recommendedName>
        <fullName evidence="10">Cytochrome P450</fullName>
    </recommendedName>
</protein>
<keyword evidence="2 5" id="KW-0479">Metal-binding</keyword>
<dbReference type="PRINTS" id="PR00385">
    <property type="entry name" value="P450"/>
</dbReference>
<dbReference type="Proteomes" id="UP000258309">
    <property type="component" value="Unassembled WGS sequence"/>
</dbReference>
<dbReference type="PROSITE" id="PS00086">
    <property type="entry name" value="CYTOCHROME_P450"/>
    <property type="match status" value="1"/>
</dbReference>
<dbReference type="AlphaFoldDB" id="A0A3E2GUL9"/>
<dbReference type="EMBL" id="NCSJ02000445">
    <property type="protein sequence ID" value="RFU24453.1"/>
    <property type="molecule type" value="Genomic_DNA"/>
</dbReference>